<proteinExistence type="predicted"/>
<dbReference type="CDD" id="cd04184">
    <property type="entry name" value="GT2_RfbC_Mx_like"/>
    <property type="match status" value="1"/>
</dbReference>
<dbReference type="InterPro" id="IPR001173">
    <property type="entry name" value="Glyco_trans_2-like"/>
</dbReference>
<keyword evidence="2" id="KW-0808">Transferase</keyword>
<dbReference type="InterPro" id="IPR029044">
    <property type="entry name" value="Nucleotide-diphossugar_trans"/>
</dbReference>
<dbReference type="GO" id="GO:0016758">
    <property type="term" value="F:hexosyltransferase activity"/>
    <property type="evidence" value="ECO:0007669"/>
    <property type="project" value="UniProtKB-ARBA"/>
</dbReference>
<dbReference type="EMBL" id="SLUO01000004">
    <property type="protein sequence ID" value="TCL59291.1"/>
    <property type="molecule type" value="Genomic_DNA"/>
</dbReference>
<dbReference type="Pfam" id="PF00535">
    <property type="entry name" value="Glycos_transf_2"/>
    <property type="match status" value="1"/>
</dbReference>
<protein>
    <submittedName>
        <fullName evidence="2">Glycosyl transferase family 2</fullName>
    </submittedName>
</protein>
<keyword evidence="3" id="KW-1185">Reference proteome</keyword>
<evidence type="ECO:0000313" key="3">
    <source>
        <dbReference type="Proteomes" id="UP000295718"/>
    </source>
</evidence>
<dbReference type="AlphaFoldDB" id="A0A4R1R1S8"/>
<comment type="caution">
    <text evidence="2">The sequence shown here is derived from an EMBL/GenBank/DDBJ whole genome shotgun (WGS) entry which is preliminary data.</text>
</comment>
<dbReference type="Proteomes" id="UP000295718">
    <property type="component" value="Unassembled WGS sequence"/>
</dbReference>
<accession>A0A4R1R1S8</accession>
<dbReference type="STRING" id="1469948.GCA_000732725_00012"/>
<feature type="domain" description="Glycosyltransferase 2-like" evidence="1">
    <location>
        <begin position="69"/>
        <end position="231"/>
    </location>
</feature>
<reference evidence="2 3" key="1">
    <citation type="submission" date="2019-03" db="EMBL/GenBank/DDBJ databases">
        <title>Genomic Encyclopedia of Type Strains, Phase IV (KMG-IV): sequencing the most valuable type-strain genomes for metagenomic binning, comparative biology and taxonomic classification.</title>
        <authorList>
            <person name="Goeker M."/>
        </authorList>
    </citation>
    <scope>NUCLEOTIDE SEQUENCE [LARGE SCALE GENOMIC DNA]</scope>
    <source>
        <strain evidence="2 3">DSM 100556</strain>
    </source>
</reference>
<organism evidence="2 3">
    <name type="scientific">Kineothrix alysoides</name>
    <dbReference type="NCBI Taxonomy" id="1469948"/>
    <lineage>
        <taxon>Bacteria</taxon>
        <taxon>Bacillati</taxon>
        <taxon>Bacillota</taxon>
        <taxon>Clostridia</taxon>
        <taxon>Lachnospirales</taxon>
        <taxon>Lachnospiraceae</taxon>
        <taxon>Kineothrix</taxon>
    </lineage>
</organism>
<sequence length="506" mass="58207">MKMGNAVFKKSNWKKTLYYLKKNGLKSAYYAAMERLAREKAANYSYQAPPEEELKRQRKEAEKYPYTFSILVPAYETNPVFLREMLDSVLSQTYFKLELIVADASASEQVKEVMETYDDKRLRYVKIAENKGISANTNAALAKTEGEYIGLLDHDDVLTPDALYEMAKAIAEKEKNGNTAWMLYSDEDKGNGDCTQFYEPHFKQDLNMDLLLSNNYICHFLVMKRSLIKSLGFRSEYDGAQDFDLVLRAAGRLLYETKEQRKDLMREWENAGRTAIVHVPKVLYHWRCHTQSTAENPESKRYAYDAGRRAVQDFVNSRGWNASVSDSQHLGFYRTAYEGGIFSQRPEVGVIGGKIFSAGGKIAGGIYDENSVSIYEGLHKAYSGYMHRAALLQEAYAVDVRCMMVRKELWSLFEEVFGVPYAEDEHTGYFAYEKYSNKKRFNEKSHLAKRIRREFVGSERAWIDADAGNGELKKISMNFCERVRKMGYTVVFEPEASVKLSKSPRR</sequence>
<dbReference type="PANTHER" id="PTHR22916">
    <property type="entry name" value="GLYCOSYLTRANSFERASE"/>
    <property type="match status" value="1"/>
</dbReference>
<evidence type="ECO:0000259" key="1">
    <source>
        <dbReference type="Pfam" id="PF00535"/>
    </source>
</evidence>
<evidence type="ECO:0000313" key="2">
    <source>
        <dbReference type="EMBL" id="TCL59291.1"/>
    </source>
</evidence>
<dbReference type="Gene3D" id="3.90.550.10">
    <property type="entry name" value="Spore Coat Polysaccharide Biosynthesis Protein SpsA, Chain A"/>
    <property type="match status" value="1"/>
</dbReference>
<dbReference type="SUPFAM" id="SSF53448">
    <property type="entry name" value="Nucleotide-diphospho-sugar transferases"/>
    <property type="match status" value="1"/>
</dbReference>
<name>A0A4R1R1S8_9FIRM</name>
<gene>
    <name evidence="2" type="ORF">EDD76_10427</name>
</gene>
<dbReference type="PANTHER" id="PTHR22916:SF3">
    <property type="entry name" value="UDP-GLCNAC:BETAGAL BETA-1,3-N-ACETYLGLUCOSAMINYLTRANSFERASE-LIKE PROTEIN 1"/>
    <property type="match status" value="1"/>
</dbReference>